<accession>A0AAV7ULX0</accession>
<reference evidence="1" key="1">
    <citation type="journal article" date="2022" name="bioRxiv">
        <title>Sequencing and chromosome-scale assembly of the giantPleurodeles waltlgenome.</title>
        <authorList>
            <person name="Brown T."/>
            <person name="Elewa A."/>
            <person name="Iarovenko S."/>
            <person name="Subramanian E."/>
            <person name="Araus A.J."/>
            <person name="Petzold A."/>
            <person name="Susuki M."/>
            <person name="Suzuki K.-i.T."/>
            <person name="Hayashi T."/>
            <person name="Toyoda A."/>
            <person name="Oliveira C."/>
            <person name="Osipova E."/>
            <person name="Leigh N.D."/>
            <person name="Simon A."/>
            <person name="Yun M.H."/>
        </authorList>
    </citation>
    <scope>NUCLEOTIDE SEQUENCE</scope>
    <source>
        <strain evidence="1">20211129_DDA</strain>
        <tissue evidence="1">Liver</tissue>
    </source>
</reference>
<keyword evidence="2" id="KW-1185">Reference proteome</keyword>
<sequence length="150" mass="16684">MGTVSIGMGWGKGAGVDGAIASRRQVFLAVFLLSSDLSAFPFPSLTSQFVKPCPCGWFRGFGRSECQFPYDTSGLRQGTRPLPWFTQRELCVMATYSMLPQKWSGQLARVLAAFVFTAETWCYRFFCRKDVCAEADWDASRSMTARCSPA</sequence>
<comment type="caution">
    <text evidence="1">The sequence shown here is derived from an EMBL/GenBank/DDBJ whole genome shotgun (WGS) entry which is preliminary data.</text>
</comment>
<name>A0AAV7ULX0_PLEWA</name>
<evidence type="ECO:0008006" key="3">
    <source>
        <dbReference type="Google" id="ProtNLM"/>
    </source>
</evidence>
<evidence type="ECO:0000313" key="1">
    <source>
        <dbReference type="EMBL" id="KAJ1189995.1"/>
    </source>
</evidence>
<dbReference type="Proteomes" id="UP001066276">
    <property type="component" value="Chromosome 3_1"/>
</dbReference>
<gene>
    <name evidence="1" type="ORF">NDU88_006736</name>
</gene>
<dbReference type="EMBL" id="JANPWB010000005">
    <property type="protein sequence ID" value="KAJ1189995.1"/>
    <property type="molecule type" value="Genomic_DNA"/>
</dbReference>
<dbReference type="AlphaFoldDB" id="A0AAV7ULX0"/>
<evidence type="ECO:0000313" key="2">
    <source>
        <dbReference type="Proteomes" id="UP001066276"/>
    </source>
</evidence>
<organism evidence="1 2">
    <name type="scientific">Pleurodeles waltl</name>
    <name type="common">Iberian ribbed newt</name>
    <dbReference type="NCBI Taxonomy" id="8319"/>
    <lineage>
        <taxon>Eukaryota</taxon>
        <taxon>Metazoa</taxon>
        <taxon>Chordata</taxon>
        <taxon>Craniata</taxon>
        <taxon>Vertebrata</taxon>
        <taxon>Euteleostomi</taxon>
        <taxon>Amphibia</taxon>
        <taxon>Batrachia</taxon>
        <taxon>Caudata</taxon>
        <taxon>Salamandroidea</taxon>
        <taxon>Salamandridae</taxon>
        <taxon>Pleurodelinae</taxon>
        <taxon>Pleurodeles</taxon>
    </lineage>
</organism>
<proteinExistence type="predicted"/>
<protein>
    <recommendedName>
        <fullName evidence="3">Secreted protein</fullName>
    </recommendedName>
</protein>